<comment type="pathway">
    <text evidence="2 9 12">Pyrimidine metabolism; UMP biosynthesis via de novo pathway; UMP from orotate: step 2/2.</text>
</comment>
<dbReference type="SMART" id="SM00934">
    <property type="entry name" value="OMPdecase"/>
    <property type="match status" value="1"/>
</dbReference>
<dbReference type="Pfam" id="PF00215">
    <property type="entry name" value="OMPdecase"/>
    <property type="match status" value="1"/>
</dbReference>
<evidence type="ECO:0000256" key="9">
    <source>
        <dbReference type="HAMAP-Rule" id="MF_01200"/>
    </source>
</evidence>
<organism evidence="14 15">
    <name type="scientific">Candidatus Nitrosoglobus terrae</name>
    <dbReference type="NCBI Taxonomy" id="1630141"/>
    <lineage>
        <taxon>Bacteria</taxon>
        <taxon>Pseudomonadati</taxon>
        <taxon>Pseudomonadota</taxon>
        <taxon>Gammaproteobacteria</taxon>
        <taxon>Chromatiales</taxon>
        <taxon>Chromatiaceae</taxon>
        <taxon>Candidatus Nitrosoglobus</taxon>
    </lineage>
</organism>
<dbReference type="InterPro" id="IPR014732">
    <property type="entry name" value="OMPdecase"/>
</dbReference>
<evidence type="ECO:0000256" key="11">
    <source>
        <dbReference type="PIRSR" id="PIRSR614732-2"/>
    </source>
</evidence>
<dbReference type="GO" id="GO:0044205">
    <property type="term" value="P:'de novo' UMP biosynthetic process"/>
    <property type="evidence" value="ECO:0007669"/>
    <property type="project" value="UniProtKB-UniRule"/>
</dbReference>
<dbReference type="Gene3D" id="3.20.20.70">
    <property type="entry name" value="Aldolase class I"/>
    <property type="match status" value="1"/>
</dbReference>
<name>A0A1Q2SLK4_9GAMM</name>
<dbReference type="GO" id="GO:0004590">
    <property type="term" value="F:orotidine-5'-phosphate decarboxylase activity"/>
    <property type="evidence" value="ECO:0007669"/>
    <property type="project" value="UniProtKB-UniRule"/>
</dbReference>
<evidence type="ECO:0000256" key="2">
    <source>
        <dbReference type="ARBA" id="ARBA00004861"/>
    </source>
</evidence>
<dbReference type="NCBIfam" id="NF001273">
    <property type="entry name" value="PRK00230.1"/>
    <property type="match status" value="1"/>
</dbReference>
<feature type="binding site" evidence="9 11">
    <location>
        <position position="124"/>
    </location>
    <ligand>
        <name>substrate</name>
    </ligand>
</feature>
<dbReference type="GO" id="GO:0006207">
    <property type="term" value="P:'de novo' pyrimidine nucleobase biosynthetic process"/>
    <property type="evidence" value="ECO:0007669"/>
    <property type="project" value="InterPro"/>
</dbReference>
<dbReference type="FunFam" id="3.20.20.70:FF:000015">
    <property type="entry name" value="Orotidine 5'-phosphate decarboxylase"/>
    <property type="match status" value="1"/>
</dbReference>
<keyword evidence="4 9" id="KW-0210">Decarboxylase</keyword>
<protein>
    <recommendedName>
        <fullName evidence="9">Orotidine 5'-phosphate decarboxylase</fullName>
        <ecNumber evidence="9">4.1.1.23</ecNumber>
    </recommendedName>
    <alternativeName>
        <fullName evidence="9">OMP decarboxylase</fullName>
        <shortName evidence="9">OMPDCase</shortName>
        <shortName evidence="9">OMPdecase</shortName>
    </alternativeName>
</protein>
<evidence type="ECO:0000256" key="6">
    <source>
        <dbReference type="ARBA" id="ARBA00023239"/>
    </source>
</evidence>
<feature type="binding site" evidence="9 11">
    <location>
        <position position="215"/>
    </location>
    <ligand>
        <name>substrate</name>
    </ligand>
</feature>
<evidence type="ECO:0000256" key="12">
    <source>
        <dbReference type="RuleBase" id="RU000512"/>
    </source>
</evidence>
<evidence type="ECO:0000256" key="10">
    <source>
        <dbReference type="PIRSR" id="PIRSR614732-1"/>
    </source>
</evidence>
<comment type="catalytic activity">
    <reaction evidence="7 9 12">
        <text>orotidine 5'-phosphate + H(+) = UMP + CO2</text>
        <dbReference type="Rhea" id="RHEA:11596"/>
        <dbReference type="ChEBI" id="CHEBI:15378"/>
        <dbReference type="ChEBI" id="CHEBI:16526"/>
        <dbReference type="ChEBI" id="CHEBI:57538"/>
        <dbReference type="ChEBI" id="CHEBI:57865"/>
        <dbReference type="EC" id="4.1.1.23"/>
    </reaction>
</comment>
<keyword evidence="5 9" id="KW-0665">Pyrimidine biosynthesis</keyword>
<dbReference type="InterPro" id="IPR013785">
    <property type="entry name" value="Aldolase_TIM"/>
</dbReference>
<feature type="domain" description="Orotidine 5'-phosphate decarboxylase" evidence="13">
    <location>
        <begin position="10"/>
        <end position="230"/>
    </location>
</feature>
<dbReference type="RefSeq" id="WP_096526593.1">
    <property type="nucleotide sequence ID" value="NZ_AP014836.1"/>
</dbReference>
<gene>
    <name evidence="9" type="primary">pyrF</name>
    <name evidence="14" type="ORF">TAO_0632</name>
</gene>
<feature type="binding site" evidence="9 11">
    <location>
        <position position="16"/>
    </location>
    <ligand>
        <name>substrate</name>
    </ligand>
</feature>
<dbReference type="OrthoDB" id="9806203at2"/>
<evidence type="ECO:0000313" key="14">
    <source>
        <dbReference type="EMBL" id="BAW80002.1"/>
    </source>
</evidence>
<dbReference type="KEGG" id="ntt:TAO_0632"/>
<dbReference type="AlphaFoldDB" id="A0A1Q2SLK4"/>
<dbReference type="GO" id="GO:0005829">
    <property type="term" value="C:cytosol"/>
    <property type="evidence" value="ECO:0007669"/>
    <property type="project" value="TreeGrafter"/>
</dbReference>
<evidence type="ECO:0000259" key="13">
    <source>
        <dbReference type="SMART" id="SM00934"/>
    </source>
</evidence>
<dbReference type="InterPro" id="IPR001754">
    <property type="entry name" value="OMPdeCOase_dom"/>
</dbReference>
<feature type="active site" description="For OMPdecase activity" evidence="10">
    <location>
        <position position="67"/>
    </location>
</feature>
<dbReference type="Proteomes" id="UP000243679">
    <property type="component" value="Chromosome"/>
</dbReference>
<feature type="active site" description="For OMPdecase activity" evidence="10">
    <location>
        <position position="70"/>
    </location>
</feature>
<evidence type="ECO:0000256" key="4">
    <source>
        <dbReference type="ARBA" id="ARBA00022793"/>
    </source>
</evidence>
<dbReference type="HAMAP" id="MF_01200_B">
    <property type="entry name" value="OMPdecase_type1_B"/>
    <property type="match status" value="1"/>
</dbReference>
<dbReference type="SUPFAM" id="SSF51366">
    <property type="entry name" value="Ribulose-phoshate binding barrel"/>
    <property type="match status" value="1"/>
</dbReference>
<dbReference type="InterPro" id="IPR047596">
    <property type="entry name" value="OMPdecase_bac"/>
</dbReference>
<dbReference type="InterPro" id="IPR011060">
    <property type="entry name" value="RibuloseP-bd_barrel"/>
</dbReference>
<evidence type="ECO:0000256" key="3">
    <source>
        <dbReference type="ARBA" id="ARBA00011738"/>
    </source>
</evidence>
<feature type="binding site" evidence="9 11">
    <location>
        <position position="194"/>
    </location>
    <ligand>
        <name>substrate</name>
    </ligand>
</feature>
<dbReference type="InterPro" id="IPR018089">
    <property type="entry name" value="OMPdecase_AS"/>
</dbReference>
<evidence type="ECO:0000256" key="5">
    <source>
        <dbReference type="ARBA" id="ARBA00022975"/>
    </source>
</evidence>
<proteinExistence type="inferred from homology"/>
<dbReference type="EC" id="4.1.1.23" evidence="9"/>
<keyword evidence="15" id="KW-1185">Reference proteome</keyword>
<comment type="similarity">
    <text evidence="8 9">Belongs to the OMP decarboxylase family. Type 1 subfamily.</text>
</comment>
<evidence type="ECO:0000256" key="7">
    <source>
        <dbReference type="ARBA" id="ARBA00049157"/>
    </source>
</evidence>
<reference evidence="14 15" key="1">
    <citation type="journal article" date="2017" name="ISME J.">
        <title>An acid-tolerant ammonia-oxidizing ?-proteobacterium from soil.</title>
        <authorList>
            <person name="Hayatsu M."/>
            <person name="Tago K."/>
            <person name="Uchiyama I."/>
            <person name="Toyoda A."/>
            <person name="Wang Y."/>
            <person name="Shimomura Y."/>
            <person name="Okubo T."/>
            <person name="Kurisu F."/>
            <person name="Hirono Y."/>
            <person name="Nonaka K."/>
            <person name="Akiyama H."/>
            <person name="Itoh T."/>
            <person name="Takami H."/>
        </authorList>
    </citation>
    <scope>NUCLEOTIDE SEQUENCE [LARGE SCALE GENOMIC DNA]</scope>
    <source>
        <strain evidence="14 15">TAO100</strain>
    </source>
</reference>
<keyword evidence="6 9" id="KW-0456">Lyase</keyword>
<comment type="subunit">
    <text evidence="3 9">Homodimer.</text>
</comment>
<feature type="binding site" evidence="9 11">
    <location>
        <position position="38"/>
    </location>
    <ligand>
        <name>substrate</name>
    </ligand>
</feature>
<sequence>MTKRSQETSRIIIALDYPDANQALAFTSKLNPAQCQVKVGKELFTRSGPQLVEHLTTQGFKVFLDLKFHDIPNTVARACLAAADLGVWMMNVHALGGLPMMVAAQEALAKMTSPPLLIAVTILTSINSDQLKQIGLSGTLEDNVLQLAQLTRRAGFNGVVCSGLEASMLRQTWGGEFLLVTPGIRPMGTLIEDQQRVLTPSKAISLGIDYLVIGRPITAAADPVAALEAIETEIKLAS</sequence>
<dbReference type="PROSITE" id="PS00156">
    <property type="entry name" value="OMPDECASE"/>
    <property type="match status" value="1"/>
</dbReference>
<feature type="binding site" evidence="9">
    <location>
        <begin position="65"/>
        <end position="74"/>
    </location>
    <ligand>
        <name>substrate</name>
    </ligand>
</feature>
<feature type="binding site" evidence="9 11">
    <location>
        <position position="214"/>
    </location>
    <ligand>
        <name>substrate</name>
    </ligand>
</feature>
<dbReference type="PANTHER" id="PTHR32119:SF2">
    <property type="entry name" value="OROTIDINE 5'-PHOSPHATE DECARBOXYLASE"/>
    <property type="match status" value="1"/>
</dbReference>
<accession>A0A1Q2SLK4</accession>
<dbReference type="EMBL" id="AP014836">
    <property type="protein sequence ID" value="BAW80002.1"/>
    <property type="molecule type" value="Genomic_DNA"/>
</dbReference>
<feature type="active site" description="For OMPdecase activity" evidence="10">
    <location>
        <position position="65"/>
    </location>
</feature>
<comment type="function">
    <text evidence="1 9">Catalyzes the decarboxylation of orotidine 5'-monophosphate (OMP) to uridine 5'-monophosphate (UMP).</text>
</comment>
<feature type="active site" description="Proton donor" evidence="9">
    <location>
        <position position="67"/>
    </location>
</feature>
<dbReference type="NCBIfam" id="TIGR01740">
    <property type="entry name" value="pyrF"/>
    <property type="match status" value="1"/>
</dbReference>
<feature type="binding site" evidence="9 11">
    <location>
        <position position="185"/>
    </location>
    <ligand>
        <name>substrate</name>
    </ligand>
</feature>
<dbReference type="UniPathway" id="UPA00070">
    <property type="reaction ID" value="UER00120"/>
</dbReference>
<dbReference type="PANTHER" id="PTHR32119">
    <property type="entry name" value="OROTIDINE 5'-PHOSPHATE DECARBOXYLASE"/>
    <property type="match status" value="1"/>
</dbReference>
<evidence type="ECO:0000256" key="8">
    <source>
        <dbReference type="ARBA" id="ARBA00061012"/>
    </source>
</evidence>
<dbReference type="CDD" id="cd04725">
    <property type="entry name" value="OMP_decarboxylase_like"/>
    <property type="match status" value="1"/>
</dbReference>
<evidence type="ECO:0000313" key="15">
    <source>
        <dbReference type="Proteomes" id="UP000243679"/>
    </source>
</evidence>
<evidence type="ECO:0000256" key="1">
    <source>
        <dbReference type="ARBA" id="ARBA00002356"/>
    </source>
</evidence>